<evidence type="ECO:0000313" key="4">
    <source>
        <dbReference type="Proteomes" id="UP001174934"/>
    </source>
</evidence>
<feature type="signal peptide" evidence="2">
    <location>
        <begin position="1"/>
        <end position="15"/>
    </location>
</feature>
<dbReference type="Proteomes" id="UP001174934">
    <property type="component" value="Unassembled WGS sequence"/>
</dbReference>
<gene>
    <name evidence="3" type="ORF">B0T17DRAFT_519136</name>
</gene>
<proteinExistence type="predicted"/>
<feature type="chain" id="PRO_5041292422" description="Secreted protein" evidence="2">
    <location>
        <begin position="16"/>
        <end position="134"/>
    </location>
</feature>
<protein>
    <recommendedName>
        <fullName evidence="5">Secreted protein</fullName>
    </recommendedName>
</protein>
<accession>A0AA39XML6</accession>
<feature type="region of interest" description="Disordered" evidence="1">
    <location>
        <begin position="115"/>
        <end position="134"/>
    </location>
</feature>
<keyword evidence="4" id="KW-1185">Reference proteome</keyword>
<keyword evidence="2" id="KW-0732">Signal</keyword>
<name>A0AA39XML6_9PEZI</name>
<reference evidence="3" key="1">
    <citation type="submission" date="2023-06" db="EMBL/GenBank/DDBJ databases">
        <title>Genome-scale phylogeny and comparative genomics of the fungal order Sordariales.</title>
        <authorList>
            <consortium name="Lawrence Berkeley National Laboratory"/>
            <person name="Hensen N."/>
            <person name="Bonometti L."/>
            <person name="Westerberg I."/>
            <person name="Brannstrom I.O."/>
            <person name="Guillou S."/>
            <person name="Cros-Aarteil S."/>
            <person name="Calhoun S."/>
            <person name="Haridas S."/>
            <person name="Kuo A."/>
            <person name="Mondo S."/>
            <person name="Pangilinan J."/>
            <person name="Riley R."/>
            <person name="LaButti K."/>
            <person name="Andreopoulos B."/>
            <person name="Lipzen A."/>
            <person name="Chen C."/>
            <person name="Yanf M."/>
            <person name="Daum C."/>
            <person name="Ng V."/>
            <person name="Clum A."/>
            <person name="Steindorff A."/>
            <person name="Ohm R."/>
            <person name="Martin F."/>
            <person name="Silar P."/>
            <person name="Natvig D."/>
            <person name="Lalanne C."/>
            <person name="Gautier V."/>
            <person name="Ament-velasquez S.L."/>
            <person name="Kruys A."/>
            <person name="Hutchinson M.I."/>
            <person name="Powell A.J."/>
            <person name="Barry K."/>
            <person name="Miller A.N."/>
            <person name="Grigoriev I.V."/>
            <person name="Debuchy R."/>
            <person name="Gladieux P."/>
            <person name="Thoren M.H."/>
            <person name="Johannesson H."/>
        </authorList>
    </citation>
    <scope>NUCLEOTIDE SEQUENCE</scope>
    <source>
        <strain evidence="3">SMH3391-2</strain>
    </source>
</reference>
<evidence type="ECO:0008006" key="5">
    <source>
        <dbReference type="Google" id="ProtNLM"/>
    </source>
</evidence>
<comment type="caution">
    <text evidence="3">The sequence shown here is derived from an EMBL/GenBank/DDBJ whole genome shotgun (WGS) entry which is preliminary data.</text>
</comment>
<dbReference type="AlphaFoldDB" id="A0AA39XML6"/>
<organism evidence="3 4">
    <name type="scientific">Bombardia bombarda</name>
    <dbReference type="NCBI Taxonomy" id="252184"/>
    <lineage>
        <taxon>Eukaryota</taxon>
        <taxon>Fungi</taxon>
        <taxon>Dikarya</taxon>
        <taxon>Ascomycota</taxon>
        <taxon>Pezizomycotina</taxon>
        <taxon>Sordariomycetes</taxon>
        <taxon>Sordariomycetidae</taxon>
        <taxon>Sordariales</taxon>
        <taxon>Lasiosphaeriaceae</taxon>
        <taxon>Bombardia</taxon>
    </lineage>
</organism>
<feature type="region of interest" description="Disordered" evidence="1">
    <location>
        <begin position="48"/>
        <end position="101"/>
    </location>
</feature>
<dbReference type="EMBL" id="JAULSR010000001">
    <property type="protein sequence ID" value="KAK0636430.1"/>
    <property type="molecule type" value="Genomic_DNA"/>
</dbReference>
<evidence type="ECO:0000313" key="3">
    <source>
        <dbReference type="EMBL" id="KAK0636430.1"/>
    </source>
</evidence>
<evidence type="ECO:0000256" key="2">
    <source>
        <dbReference type="SAM" id="SignalP"/>
    </source>
</evidence>
<evidence type="ECO:0000256" key="1">
    <source>
        <dbReference type="SAM" id="MobiDB-lite"/>
    </source>
</evidence>
<sequence>MFYSISVAAVIVAGATTCGDTARSTHQGRSRVVATSHALSNHLLTAPVEPVPGPGHHPVVPKRKNPTTKCYPELVSMANPSGSTHSGPDHTLHGYAHPSNQSYPAMRRPKLYGNPHSPMGICSNHTRINNDGHG</sequence>